<feature type="signal peptide" evidence="2">
    <location>
        <begin position="1"/>
        <end position="22"/>
    </location>
</feature>
<protein>
    <submittedName>
        <fullName evidence="4">Outer membrane beta-barrel protein</fullName>
    </submittedName>
</protein>
<accession>A0ABU0W1Y4</accession>
<evidence type="ECO:0000313" key="5">
    <source>
        <dbReference type="Proteomes" id="UP001239680"/>
    </source>
</evidence>
<evidence type="ECO:0000256" key="1">
    <source>
        <dbReference type="ARBA" id="ARBA00022729"/>
    </source>
</evidence>
<dbReference type="InterPro" id="IPR011250">
    <property type="entry name" value="OMP/PagP_B-barrel"/>
</dbReference>
<dbReference type="Gene3D" id="2.40.160.20">
    <property type="match status" value="1"/>
</dbReference>
<evidence type="ECO:0000259" key="3">
    <source>
        <dbReference type="Pfam" id="PF13505"/>
    </source>
</evidence>
<gene>
    <name evidence="4" type="ORF">Q9295_15505</name>
</gene>
<evidence type="ECO:0000313" key="4">
    <source>
        <dbReference type="EMBL" id="MDQ2067783.1"/>
    </source>
</evidence>
<feature type="domain" description="Outer membrane protein beta-barrel" evidence="3">
    <location>
        <begin position="31"/>
        <end position="234"/>
    </location>
</feature>
<organism evidence="4 5">
    <name type="scientific">Pseudogemmobacter lacusdianii</name>
    <dbReference type="NCBI Taxonomy" id="3069608"/>
    <lineage>
        <taxon>Bacteria</taxon>
        <taxon>Pseudomonadati</taxon>
        <taxon>Pseudomonadota</taxon>
        <taxon>Alphaproteobacteria</taxon>
        <taxon>Rhodobacterales</taxon>
        <taxon>Paracoccaceae</taxon>
        <taxon>Pseudogemmobacter</taxon>
    </lineage>
</organism>
<dbReference type="RefSeq" id="WP_306681492.1">
    <property type="nucleotide sequence ID" value="NZ_JAVDBT010000016.1"/>
</dbReference>
<feature type="chain" id="PRO_5045528013" evidence="2">
    <location>
        <begin position="23"/>
        <end position="234"/>
    </location>
</feature>
<dbReference type="InterPro" id="IPR027385">
    <property type="entry name" value="Beta-barrel_OMP"/>
</dbReference>
<sequence>MNTKLAALAVALTFGSASLVAAQDGTPVAPVGSASSIASGVTFDGFYAGGTFSHVNSDFDKNCFPGDDCDEGWPPYYGVKSKSYGVRVGYDKRYGNFVIGAIADFDTLSDSQDSLKSLATLKLRGGYVLGETTLFYGSVGRANGKLGENWVVLDEEDVDLEEHSNSGKATVTGLGVEHYLQPNLSIFAEINRYSFDSIGHYTEHWVDGEDVPQEASFDQSGDSRQVKIGVNYRF</sequence>
<dbReference type="Proteomes" id="UP001239680">
    <property type="component" value="Unassembled WGS sequence"/>
</dbReference>
<keyword evidence="5" id="KW-1185">Reference proteome</keyword>
<dbReference type="SUPFAM" id="SSF56925">
    <property type="entry name" value="OMPA-like"/>
    <property type="match status" value="1"/>
</dbReference>
<comment type="caution">
    <text evidence="4">The sequence shown here is derived from an EMBL/GenBank/DDBJ whole genome shotgun (WGS) entry which is preliminary data.</text>
</comment>
<reference evidence="4 5" key="1">
    <citation type="submission" date="2023-08" db="EMBL/GenBank/DDBJ databases">
        <title>Characterization of two Paracoccaceae strains isolated from Phycosphere and proposal of Xinfangfangia lacusdiani sp. nov.</title>
        <authorList>
            <person name="Deng Y."/>
            <person name="Zhang Y.Q."/>
        </authorList>
    </citation>
    <scope>NUCLEOTIDE SEQUENCE [LARGE SCALE GENOMIC DNA]</scope>
    <source>
        <strain evidence="4 5">CPCC 101601</strain>
    </source>
</reference>
<proteinExistence type="predicted"/>
<evidence type="ECO:0000256" key="2">
    <source>
        <dbReference type="SAM" id="SignalP"/>
    </source>
</evidence>
<keyword evidence="1 2" id="KW-0732">Signal</keyword>
<dbReference type="Pfam" id="PF13505">
    <property type="entry name" value="OMP_b-brl"/>
    <property type="match status" value="1"/>
</dbReference>
<name>A0ABU0W1Y4_9RHOB</name>
<dbReference type="EMBL" id="JAVDBT010000016">
    <property type="protein sequence ID" value="MDQ2067783.1"/>
    <property type="molecule type" value="Genomic_DNA"/>
</dbReference>